<dbReference type="EMBL" id="JYDV01000152">
    <property type="protein sequence ID" value="KRZ28500.1"/>
    <property type="molecule type" value="Genomic_DNA"/>
</dbReference>
<reference evidence="5 6" key="1">
    <citation type="submission" date="2015-01" db="EMBL/GenBank/DDBJ databases">
        <title>Evolution of Trichinella species and genotypes.</title>
        <authorList>
            <person name="Korhonen P.K."/>
            <person name="Edoardo P."/>
            <person name="Giuseppe L.R."/>
            <person name="Gasser R.B."/>
        </authorList>
    </citation>
    <scope>NUCLEOTIDE SEQUENCE [LARGE SCALE GENOMIC DNA]</scope>
    <source>
        <strain evidence="2">ISS13</strain>
        <strain evidence="3">ISS176</strain>
        <strain evidence="4">ISS588</strain>
    </source>
</reference>
<accession>A0A0V1EK09</accession>
<name>A0A0V1EK09_TRIPS</name>
<dbReference type="AlphaFoldDB" id="A0A0V1EK09"/>
<sequence>MIKCKIAEMFRMNADASGGILLNITIDCNQTIVQLNCIDEIIFIEHPTLKQFIENLQMKEEEEEDHCYKLAQHRSLVKGTINKAILSTKKQMPVSVQTNDNSNSKDNKTKPNRYPHSMIVRA</sequence>
<dbReference type="Proteomes" id="UP000054826">
    <property type="component" value="Unassembled WGS sequence"/>
</dbReference>
<feature type="region of interest" description="Disordered" evidence="1">
    <location>
        <begin position="89"/>
        <end position="122"/>
    </location>
</feature>
<evidence type="ECO:0000313" key="4">
    <source>
        <dbReference type="EMBL" id="KRZ31391.1"/>
    </source>
</evidence>
<evidence type="ECO:0000313" key="6">
    <source>
        <dbReference type="Proteomes" id="UP000054805"/>
    </source>
</evidence>
<proteinExistence type="predicted"/>
<evidence type="ECO:0000313" key="3">
    <source>
        <dbReference type="EMBL" id="KRZ28500.1"/>
    </source>
</evidence>
<dbReference type="Proteomes" id="UP000054632">
    <property type="component" value="Unassembled WGS sequence"/>
</dbReference>
<comment type="caution">
    <text evidence="2">The sequence shown here is derived from an EMBL/GenBank/DDBJ whole genome shotgun (WGS) entry which is preliminary data.</text>
</comment>
<gene>
    <name evidence="2" type="ORF">T4A_13458</name>
    <name evidence="4" type="ORF">T4B_3698</name>
    <name evidence="3" type="ORF">T4C_5891</name>
</gene>
<protein>
    <submittedName>
        <fullName evidence="2">Uncharacterized protein</fullName>
    </submittedName>
</protein>
<dbReference type="EMBL" id="JYDR01000029">
    <property type="protein sequence ID" value="KRY74028.1"/>
    <property type="molecule type" value="Genomic_DNA"/>
</dbReference>
<organism evidence="2 5">
    <name type="scientific">Trichinella pseudospiralis</name>
    <name type="common">Parasitic roundworm</name>
    <dbReference type="NCBI Taxonomy" id="6337"/>
    <lineage>
        <taxon>Eukaryota</taxon>
        <taxon>Metazoa</taxon>
        <taxon>Ecdysozoa</taxon>
        <taxon>Nematoda</taxon>
        <taxon>Enoplea</taxon>
        <taxon>Dorylaimia</taxon>
        <taxon>Trichinellida</taxon>
        <taxon>Trichinellidae</taxon>
        <taxon>Trichinella</taxon>
    </lineage>
</organism>
<evidence type="ECO:0000256" key="1">
    <source>
        <dbReference type="SAM" id="MobiDB-lite"/>
    </source>
</evidence>
<keyword evidence="6" id="KW-1185">Reference proteome</keyword>
<dbReference type="Proteomes" id="UP000054805">
    <property type="component" value="Unassembled WGS sequence"/>
</dbReference>
<evidence type="ECO:0000313" key="5">
    <source>
        <dbReference type="Proteomes" id="UP000054632"/>
    </source>
</evidence>
<dbReference type="EMBL" id="JYDS01000025">
    <property type="protein sequence ID" value="KRZ31391.1"/>
    <property type="molecule type" value="Genomic_DNA"/>
</dbReference>
<evidence type="ECO:0000313" key="2">
    <source>
        <dbReference type="EMBL" id="KRY74028.1"/>
    </source>
</evidence>